<organism evidence="21">
    <name type="scientific">Anoecia fulviabdominalis</name>
    <dbReference type="NCBI Taxonomy" id="133068"/>
    <lineage>
        <taxon>Eukaryota</taxon>
        <taxon>Metazoa</taxon>
        <taxon>Ecdysozoa</taxon>
        <taxon>Arthropoda</taxon>
        <taxon>Hexapoda</taxon>
        <taxon>Insecta</taxon>
        <taxon>Pterygota</taxon>
        <taxon>Neoptera</taxon>
        <taxon>Paraneoptera</taxon>
        <taxon>Hemiptera</taxon>
        <taxon>Sternorrhyncha</taxon>
        <taxon>Aphidomorpha</taxon>
        <taxon>Aphidoidea</taxon>
        <taxon>Anoeciidae</taxon>
        <taxon>Anoecia</taxon>
    </lineage>
</organism>
<sequence>MFFFILGLFFIYFDKFYFIEYMFFYMNSCLIFYVLLIDWMCLMFISFVFLISSVILLYSMEYMNFDMNSNRFLMLMNLFIMFMFFMIISPNMISILMGWDGLGMVSFCLVIFYQNKKSYSSGLVTVLLNRMGDLFIILSLIWMLNYGSWNFIYLNYFMNLDYLFNIILMLMLASLTKSAQIPFSSWLPLAMAALHPVSSQDLRYMSMAPQTSSSAGLQKIYESGASYSCYAITLSDTTVMYRQGSIVNGVLGEKNAFPSCRKEGGASKFLCLGKTKKFFFNLLYHSRFKSSPFFSWGVLILKKNKNPVFGSSGGLKILFPFCEKILMFSLKSLSGFPLFWGFFFKGLNFGNFLKSGLKKNFFFFFLLSFFFTFFYSIRVIYYLLLMNFSMFNYLMIIKFESKFLILSMLIITMIMVFFGSFFMWLFFYKFNLILLEFKFKFLSILILFFSIWFFFELNNFLFSMKYFFSLFYIFFFSFMWNLLFVKVNFFLNNFLFFGFFALKVVEIGWTEYNLNSGIFCLFKNLMISNQNFFLKSYKVYTLVFFLWFLIIFVCNF</sequence>
<reference evidence="21" key="1">
    <citation type="submission" date="2015-01" db="EMBL/GenBank/DDBJ databases">
        <title>Mitochondrial genomes reveal the phylogenetics of aphids.</title>
        <authorList>
            <person name="Wang Y."/>
            <person name="Chen J."/>
            <person name="Jiang L.-Y."/>
            <person name="Qiao G.-X."/>
        </authorList>
    </citation>
    <scope>NUCLEOTIDE SEQUENCE</scope>
</reference>
<feature type="domain" description="NADH dehydrogenase subunit 5 C-terminal" evidence="20">
    <location>
        <begin position="375"/>
        <end position="553"/>
    </location>
</feature>
<keyword evidence="9" id="KW-1278">Translocase</keyword>
<dbReference type="PANTHER" id="PTHR42829">
    <property type="entry name" value="NADH-UBIQUINONE OXIDOREDUCTASE CHAIN 5"/>
    <property type="match status" value="1"/>
</dbReference>
<feature type="transmembrane region" description="Helical" evidence="18">
    <location>
        <begin position="467"/>
        <end position="484"/>
    </location>
</feature>
<evidence type="ECO:0000256" key="10">
    <source>
        <dbReference type="ARBA" id="ARBA00022982"/>
    </source>
</evidence>
<dbReference type="InterPro" id="IPR010934">
    <property type="entry name" value="NADH_DH_su5_C"/>
</dbReference>
<dbReference type="GO" id="GO:0008137">
    <property type="term" value="F:NADH dehydrogenase (ubiquinone) activity"/>
    <property type="evidence" value="ECO:0007669"/>
    <property type="project" value="UniProtKB-EC"/>
</dbReference>
<keyword evidence="7 18" id="KW-0812">Transmembrane</keyword>
<gene>
    <name evidence="21" type="primary">nad5</name>
</gene>
<keyword evidence="12" id="KW-0520">NAD</keyword>
<dbReference type="AlphaFoldDB" id="A0A1L1YMN3"/>
<evidence type="ECO:0000256" key="9">
    <source>
        <dbReference type="ARBA" id="ARBA00022967"/>
    </source>
</evidence>
<dbReference type="Pfam" id="PF06455">
    <property type="entry name" value="NADH5_C"/>
    <property type="match status" value="1"/>
</dbReference>
<feature type="transmembrane region" description="Helical" evidence="18">
    <location>
        <begin position="162"/>
        <end position="179"/>
    </location>
</feature>
<evidence type="ECO:0000256" key="15">
    <source>
        <dbReference type="ARBA" id="ARBA00023136"/>
    </source>
</evidence>
<dbReference type="GO" id="GO:0015990">
    <property type="term" value="P:electron transport coupled proton transport"/>
    <property type="evidence" value="ECO:0007669"/>
    <property type="project" value="TreeGrafter"/>
</dbReference>
<feature type="transmembrane region" description="Helical" evidence="18">
    <location>
        <begin position="30"/>
        <end position="60"/>
    </location>
</feature>
<feature type="transmembrane region" description="Helical" evidence="18">
    <location>
        <begin position="363"/>
        <end position="384"/>
    </location>
</feature>
<dbReference type="PRINTS" id="PR01434">
    <property type="entry name" value="NADHDHGNASE5"/>
</dbReference>
<evidence type="ECO:0000256" key="16">
    <source>
        <dbReference type="ARBA" id="ARBA00031027"/>
    </source>
</evidence>
<evidence type="ECO:0000256" key="17">
    <source>
        <dbReference type="ARBA" id="ARBA00049551"/>
    </source>
</evidence>
<geneLocation type="mitochondrion" evidence="21"/>
<evidence type="ECO:0000259" key="19">
    <source>
        <dbReference type="Pfam" id="PF00361"/>
    </source>
</evidence>
<feature type="transmembrane region" description="Helical" evidence="18">
    <location>
        <begin position="490"/>
        <end position="512"/>
    </location>
</feature>
<keyword evidence="6" id="KW-0679">Respiratory chain</keyword>
<evidence type="ECO:0000256" key="8">
    <source>
        <dbReference type="ARBA" id="ARBA00022792"/>
    </source>
</evidence>
<evidence type="ECO:0000256" key="4">
    <source>
        <dbReference type="ARBA" id="ARBA00021096"/>
    </source>
</evidence>
<name>A0A1L1YMN3_9HEMI</name>
<dbReference type="PANTHER" id="PTHR42829:SF2">
    <property type="entry name" value="NADH-UBIQUINONE OXIDOREDUCTASE CHAIN 5"/>
    <property type="match status" value="1"/>
</dbReference>
<evidence type="ECO:0000256" key="1">
    <source>
        <dbReference type="ARBA" id="ARBA00003257"/>
    </source>
</evidence>
<dbReference type="Pfam" id="PF00361">
    <property type="entry name" value="Proton_antipo_M"/>
    <property type="match status" value="1"/>
</dbReference>
<dbReference type="EC" id="7.1.1.2" evidence="3"/>
<keyword evidence="15 18" id="KW-0472">Membrane</keyword>
<feature type="transmembrane region" description="Helical" evidence="18">
    <location>
        <begin position="5"/>
        <end position="24"/>
    </location>
</feature>
<feature type="transmembrane region" description="Helical" evidence="18">
    <location>
        <begin position="532"/>
        <end position="553"/>
    </location>
</feature>
<accession>A0A1L1YMN3</accession>
<evidence type="ECO:0000313" key="21">
    <source>
        <dbReference type="EMBL" id="AKM70230.1"/>
    </source>
</evidence>
<keyword evidence="13" id="KW-0830">Ubiquinone</keyword>
<evidence type="ECO:0000256" key="14">
    <source>
        <dbReference type="ARBA" id="ARBA00023128"/>
    </source>
</evidence>
<evidence type="ECO:0000256" key="3">
    <source>
        <dbReference type="ARBA" id="ARBA00012944"/>
    </source>
</evidence>
<dbReference type="EMBL" id="KP722588">
    <property type="protein sequence ID" value="AKM70230.1"/>
    <property type="molecule type" value="Genomic_DNA"/>
</dbReference>
<comment type="catalytic activity">
    <reaction evidence="17">
        <text>a ubiquinone + NADH + 5 H(+)(in) = a ubiquinol + NAD(+) + 4 H(+)(out)</text>
        <dbReference type="Rhea" id="RHEA:29091"/>
        <dbReference type="Rhea" id="RHEA-COMP:9565"/>
        <dbReference type="Rhea" id="RHEA-COMP:9566"/>
        <dbReference type="ChEBI" id="CHEBI:15378"/>
        <dbReference type="ChEBI" id="CHEBI:16389"/>
        <dbReference type="ChEBI" id="CHEBI:17976"/>
        <dbReference type="ChEBI" id="CHEBI:57540"/>
        <dbReference type="ChEBI" id="CHEBI:57945"/>
        <dbReference type="EC" id="7.1.1.2"/>
    </reaction>
</comment>
<evidence type="ECO:0000256" key="5">
    <source>
        <dbReference type="ARBA" id="ARBA00022448"/>
    </source>
</evidence>
<dbReference type="GO" id="GO:0005743">
    <property type="term" value="C:mitochondrial inner membrane"/>
    <property type="evidence" value="ECO:0007669"/>
    <property type="project" value="UniProtKB-SubCell"/>
</dbReference>
<comment type="subcellular location">
    <subcellularLocation>
        <location evidence="2">Mitochondrion inner membrane</location>
        <topology evidence="2">Multi-pass membrane protein</topology>
    </subcellularLocation>
</comment>
<dbReference type="InterPro" id="IPR003945">
    <property type="entry name" value="NU5C-like"/>
</dbReference>
<dbReference type="GO" id="GO:0042773">
    <property type="term" value="P:ATP synthesis coupled electron transport"/>
    <property type="evidence" value="ECO:0007669"/>
    <property type="project" value="InterPro"/>
</dbReference>
<keyword evidence="11 18" id="KW-1133">Transmembrane helix</keyword>
<dbReference type="InterPro" id="IPR001750">
    <property type="entry name" value="ND/Mrp_TM"/>
</dbReference>
<evidence type="ECO:0000256" key="13">
    <source>
        <dbReference type="ARBA" id="ARBA00023075"/>
    </source>
</evidence>
<evidence type="ECO:0000256" key="18">
    <source>
        <dbReference type="SAM" id="Phobius"/>
    </source>
</evidence>
<keyword evidence="5" id="KW-0813">Transport</keyword>
<comment type="function">
    <text evidence="1">Core subunit of the mitochondrial membrane respiratory chain NADH dehydrogenase (Complex I) that is believed to belong to the minimal assembly required for catalysis. Complex I functions in the transfer of electrons from NADH to the respiratory chain. The immediate electron acceptor for the enzyme is believed to be ubiquinone.</text>
</comment>
<dbReference type="GO" id="GO:0003954">
    <property type="term" value="F:NADH dehydrogenase activity"/>
    <property type="evidence" value="ECO:0007669"/>
    <property type="project" value="TreeGrafter"/>
</dbReference>
<evidence type="ECO:0000256" key="11">
    <source>
        <dbReference type="ARBA" id="ARBA00022989"/>
    </source>
</evidence>
<evidence type="ECO:0000256" key="2">
    <source>
        <dbReference type="ARBA" id="ARBA00004448"/>
    </source>
</evidence>
<evidence type="ECO:0000256" key="6">
    <source>
        <dbReference type="ARBA" id="ARBA00022660"/>
    </source>
</evidence>
<proteinExistence type="predicted"/>
<keyword evidence="8" id="KW-0999">Mitochondrion inner membrane</keyword>
<keyword evidence="10" id="KW-0249">Electron transport</keyword>
<keyword evidence="14 21" id="KW-0496">Mitochondrion</keyword>
<feature type="domain" description="NADH:quinone oxidoreductase/Mrp antiporter transmembrane" evidence="19">
    <location>
        <begin position="89"/>
        <end position="198"/>
    </location>
</feature>
<feature type="transmembrane region" description="Helical" evidence="18">
    <location>
        <begin position="404"/>
        <end position="427"/>
    </location>
</feature>
<feature type="transmembrane region" description="Helical" evidence="18">
    <location>
        <begin position="439"/>
        <end position="455"/>
    </location>
</feature>
<feature type="transmembrane region" description="Helical" evidence="18">
    <location>
        <begin position="325"/>
        <end position="343"/>
    </location>
</feature>
<feature type="transmembrane region" description="Helical" evidence="18">
    <location>
        <begin position="72"/>
        <end position="89"/>
    </location>
</feature>
<evidence type="ECO:0000256" key="7">
    <source>
        <dbReference type="ARBA" id="ARBA00022692"/>
    </source>
</evidence>
<evidence type="ECO:0000259" key="20">
    <source>
        <dbReference type="Pfam" id="PF06455"/>
    </source>
</evidence>
<protein>
    <recommendedName>
        <fullName evidence="4">NADH-ubiquinone oxidoreductase chain 5</fullName>
        <ecNumber evidence="3">7.1.1.2</ecNumber>
    </recommendedName>
    <alternativeName>
        <fullName evidence="16">NADH dehydrogenase subunit 5</fullName>
    </alternativeName>
</protein>
<evidence type="ECO:0000256" key="12">
    <source>
        <dbReference type="ARBA" id="ARBA00023027"/>
    </source>
</evidence>